<reference evidence="2" key="1">
    <citation type="submission" date="2022-04" db="EMBL/GenBank/DDBJ databases">
        <title>Carnegiea gigantea Genome sequencing and assembly v2.</title>
        <authorList>
            <person name="Copetti D."/>
            <person name="Sanderson M.J."/>
            <person name="Burquez A."/>
            <person name="Wojciechowski M.F."/>
        </authorList>
    </citation>
    <scope>NUCLEOTIDE SEQUENCE</scope>
    <source>
        <strain evidence="2">SGP5-SGP5p</strain>
        <tissue evidence="2">Aerial part</tissue>
    </source>
</reference>
<dbReference type="EMBL" id="JAKOGI010000093">
    <property type="protein sequence ID" value="KAJ8444578.1"/>
    <property type="molecule type" value="Genomic_DNA"/>
</dbReference>
<keyword evidence="3" id="KW-1185">Reference proteome</keyword>
<proteinExistence type="predicted"/>
<feature type="compositionally biased region" description="Low complexity" evidence="1">
    <location>
        <begin position="53"/>
        <end position="63"/>
    </location>
</feature>
<evidence type="ECO:0000313" key="2">
    <source>
        <dbReference type="EMBL" id="KAJ8444578.1"/>
    </source>
</evidence>
<evidence type="ECO:0000313" key="3">
    <source>
        <dbReference type="Proteomes" id="UP001153076"/>
    </source>
</evidence>
<sequence>MTPVYGYCEEPSEGDTSSNSSDGGSGTQQPSPHGPLATSKEAAGPSRPAGIRNSTSSSSNAATWQQGYRGNSLYKHPTQYHAQGPIIDHNDHNSLRTLYSRNLGACTVLPINIMARSMMVNETQHDAPPNLYYQSSATKRMKVEHMLMDEAPYVDPNPLSYAV</sequence>
<evidence type="ECO:0000256" key="1">
    <source>
        <dbReference type="SAM" id="MobiDB-lite"/>
    </source>
</evidence>
<feature type="region of interest" description="Disordered" evidence="1">
    <location>
        <begin position="1"/>
        <end position="63"/>
    </location>
</feature>
<dbReference type="AlphaFoldDB" id="A0A9Q1KJM9"/>
<name>A0A9Q1KJM9_9CARY</name>
<protein>
    <submittedName>
        <fullName evidence="2">Uncharacterized protein</fullName>
    </submittedName>
</protein>
<comment type="caution">
    <text evidence="2">The sequence shown here is derived from an EMBL/GenBank/DDBJ whole genome shotgun (WGS) entry which is preliminary data.</text>
</comment>
<accession>A0A9Q1KJM9</accession>
<dbReference type="Proteomes" id="UP001153076">
    <property type="component" value="Unassembled WGS sequence"/>
</dbReference>
<organism evidence="2 3">
    <name type="scientific">Carnegiea gigantea</name>
    <dbReference type="NCBI Taxonomy" id="171969"/>
    <lineage>
        <taxon>Eukaryota</taxon>
        <taxon>Viridiplantae</taxon>
        <taxon>Streptophyta</taxon>
        <taxon>Embryophyta</taxon>
        <taxon>Tracheophyta</taxon>
        <taxon>Spermatophyta</taxon>
        <taxon>Magnoliopsida</taxon>
        <taxon>eudicotyledons</taxon>
        <taxon>Gunneridae</taxon>
        <taxon>Pentapetalae</taxon>
        <taxon>Caryophyllales</taxon>
        <taxon>Cactineae</taxon>
        <taxon>Cactaceae</taxon>
        <taxon>Cactoideae</taxon>
        <taxon>Echinocereeae</taxon>
        <taxon>Carnegiea</taxon>
    </lineage>
</organism>
<gene>
    <name evidence="2" type="ORF">Cgig2_013857</name>
</gene>